<dbReference type="GO" id="GO:0016787">
    <property type="term" value="F:hydrolase activity"/>
    <property type="evidence" value="ECO:0007669"/>
    <property type="project" value="UniProtKB-KW"/>
</dbReference>
<dbReference type="Gene3D" id="3.20.20.140">
    <property type="entry name" value="Metal-dependent hydrolases"/>
    <property type="match status" value="1"/>
</dbReference>
<accession>A0ABW0C9M4</accession>
<evidence type="ECO:0000313" key="3">
    <source>
        <dbReference type="Proteomes" id="UP001596162"/>
    </source>
</evidence>
<dbReference type="EC" id="3.5.-.-" evidence="2"/>
<dbReference type="CDD" id="cd01300">
    <property type="entry name" value="YtcJ_like"/>
    <property type="match status" value="1"/>
</dbReference>
<protein>
    <submittedName>
        <fullName evidence="2">Amidohydrolase</fullName>
        <ecNumber evidence="2">3.5.-.-</ecNumber>
    </submittedName>
</protein>
<dbReference type="Pfam" id="PF07969">
    <property type="entry name" value="Amidohydro_3"/>
    <property type="match status" value="1"/>
</dbReference>
<dbReference type="RefSeq" id="WP_376861109.1">
    <property type="nucleotide sequence ID" value="NZ_JBHSLA010000004.1"/>
</dbReference>
<dbReference type="SUPFAM" id="SSF51338">
    <property type="entry name" value="Composite domain of metallo-dependent hydrolases"/>
    <property type="match status" value="1"/>
</dbReference>
<dbReference type="PANTHER" id="PTHR22642:SF2">
    <property type="entry name" value="PROTEIN LONG AFTER FAR-RED 3"/>
    <property type="match status" value="1"/>
</dbReference>
<dbReference type="Proteomes" id="UP001596162">
    <property type="component" value="Unassembled WGS sequence"/>
</dbReference>
<dbReference type="Gene3D" id="3.10.310.70">
    <property type="match status" value="1"/>
</dbReference>
<keyword evidence="3" id="KW-1185">Reference proteome</keyword>
<feature type="domain" description="Amidohydrolase 3" evidence="1">
    <location>
        <begin position="100"/>
        <end position="588"/>
    </location>
</feature>
<comment type="caution">
    <text evidence="2">The sequence shown here is derived from an EMBL/GenBank/DDBJ whole genome shotgun (WGS) entry which is preliminary data.</text>
</comment>
<gene>
    <name evidence="2" type="ORF">ACFPH8_11565</name>
</gene>
<organism evidence="2 3">
    <name type="scientific">Bizionia hallyeonensis</name>
    <dbReference type="NCBI Taxonomy" id="1123757"/>
    <lineage>
        <taxon>Bacteria</taxon>
        <taxon>Pseudomonadati</taxon>
        <taxon>Bacteroidota</taxon>
        <taxon>Flavobacteriia</taxon>
        <taxon>Flavobacteriales</taxon>
        <taxon>Flavobacteriaceae</taxon>
        <taxon>Bizionia</taxon>
    </lineage>
</organism>
<keyword evidence="2" id="KW-0378">Hydrolase</keyword>
<dbReference type="SUPFAM" id="SSF51556">
    <property type="entry name" value="Metallo-dependent hydrolases"/>
    <property type="match status" value="1"/>
</dbReference>
<dbReference type="InterPro" id="IPR032466">
    <property type="entry name" value="Metal_Hydrolase"/>
</dbReference>
<dbReference type="PANTHER" id="PTHR22642">
    <property type="entry name" value="IMIDAZOLONEPROPIONASE"/>
    <property type="match status" value="1"/>
</dbReference>
<evidence type="ECO:0000313" key="2">
    <source>
        <dbReference type="EMBL" id="MFC5195970.1"/>
    </source>
</evidence>
<dbReference type="InterPro" id="IPR011059">
    <property type="entry name" value="Metal-dep_hydrolase_composite"/>
</dbReference>
<proteinExistence type="predicted"/>
<dbReference type="EMBL" id="JBHSLA010000004">
    <property type="protein sequence ID" value="MFC5195970.1"/>
    <property type="molecule type" value="Genomic_DNA"/>
</dbReference>
<sequence>MAIFVSILYLTLTRISIKKLLSIVFIAFLVFACKDSESSKAVTENNSKSVSTVYYNGDIITMSGETAEYVQALVVTDGKISFVGNSDEAMKIAGSGHIMIDLKGKTLLPGFIDPHSHFINALSMSNQANCSPSPAGNANDVAGIVEALKNIQTEKSIPEGELIMGYGYDDTVMPEGKLLNRDDLDAAFPNNPVLVMHVSLHGAVINSKAMEKFGVSDKTETPPGGIIVRKPGTNEPYGLIMETAFLPIFERLPQPSEAELAQQIKDGQMIYAEAGVTTAQEGLSHVSDVIILKKAAENNALFIDVVSYPFITELDSVISTYGVEAFGNYNNKFKLGGIKITIDGSPQGRTALFTTPYLTGGPSGETDWLGESTFSQDEVNIMLKKVYDNGLQSTFHANGDGAIDMCIKAHEFASNGNPTKERRTTIIHSQFVRADQLDKYVEYKMIPSLYTEHTFFFADAHIKNRGLEQASFISPMKTAISKGLKPTNHTDFNVVPINQLFVIWSAVNRVSRNGEVIGADERISPFQALQAITSNAAYQYFEEDRKGMLKTGLLADLVILDKNPLKISPMEIKDISVIETIKEGTTIYKKE</sequence>
<evidence type="ECO:0000259" key="1">
    <source>
        <dbReference type="Pfam" id="PF07969"/>
    </source>
</evidence>
<name>A0ABW0C9M4_9FLAO</name>
<dbReference type="InterPro" id="IPR013108">
    <property type="entry name" value="Amidohydro_3"/>
</dbReference>
<reference evidence="3" key="1">
    <citation type="journal article" date="2019" name="Int. J. Syst. Evol. Microbiol.">
        <title>The Global Catalogue of Microorganisms (GCM) 10K type strain sequencing project: providing services to taxonomists for standard genome sequencing and annotation.</title>
        <authorList>
            <consortium name="The Broad Institute Genomics Platform"/>
            <consortium name="The Broad Institute Genome Sequencing Center for Infectious Disease"/>
            <person name="Wu L."/>
            <person name="Ma J."/>
        </authorList>
    </citation>
    <scope>NUCLEOTIDE SEQUENCE [LARGE SCALE GENOMIC DNA]</scope>
    <source>
        <strain evidence="3">JCM 17978</strain>
    </source>
</reference>
<dbReference type="InterPro" id="IPR033932">
    <property type="entry name" value="YtcJ-like"/>
</dbReference>
<dbReference type="Gene3D" id="2.30.40.10">
    <property type="entry name" value="Urease, subunit C, domain 1"/>
    <property type="match status" value="1"/>
</dbReference>